<dbReference type="CDD" id="cd00067">
    <property type="entry name" value="GAL4"/>
    <property type="match status" value="1"/>
</dbReference>
<evidence type="ECO:0000259" key="6">
    <source>
        <dbReference type="PROSITE" id="PS50048"/>
    </source>
</evidence>
<evidence type="ECO:0000313" key="7">
    <source>
        <dbReference type="EMBL" id="CRL30866.1"/>
    </source>
</evidence>
<dbReference type="InterPro" id="IPR036864">
    <property type="entry name" value="Zn2-C6_fun-type_DNA-bd_sf"/>
</dbReference>
<keyword evidence="8" id="KW-1185">Reference proteome</keyword>
<keyword evidence="4" id="KW-0539">Nucleus</keyword>
<dbReference type="Proteomes" id="UP000053732">
    <property type="component" value="Unassembled WGS sequence"/>
</dbReference>
<dbReference type="GO" id="GO:0000981">
    <property type="term" value="F:DNA-binding transcription factor activity, RNA polymerase II-specific"/>
    <property type="evidence" value="ECO:0007669"/>
    <property type="project" value="InterPro"/>
</dbReference>
<keyword evidence="2" id="KW-0238">DNA-binding</keyword>
<dbReference type="SMART" id="SM00066">
    <property type="entry name" value="GAL4"/>
    <property type="match status" value="1"/>
</dbReference>
<evidence type="ECO:0000256" key="5">
    <source>
        <dbReference type="SAM" id="MobiDB-lite"/>
    </source>
</evidence>
<feature type="region of interest" description="Disordered" evidence="5">
    <location>
        <begin position="102"/>
        <end position="161"/>
    </location>
</feature>
<dbReference type="GO" id="GO:0003677">
    <property type="term" value="F:DNA binding"/>
    <property type="evidence" value="ECO:0007669"/>
    <property type="project" value="UniProtKB-KW"/>
</dbReference>
<gene>
    <name evidence="7" type="ORF">PCAMFM013_S062g000005</name>
</gene>
<dbReference type="AlphaFoldDB" id="A0A0G4PXH7"/>
<reference evidence="7 8" key="1">
    <citation type="journal article" date="2014" name="Nat. Commun.">
        <title>Multiple recent horizontal transfers of a large genomic region in cheese making fungi.</title>
        <authorList>
            <person name="Cheeseman K."/>
            <person name="Ropars J."/>
            <person name="Renault P."/>
            <person name="Dupont J."/>
            <person name="Gouzy J."/>
            <person name="Branca A."/>
            <person name="Abraham A.L."/>
            <person name="Ceppi M."/>
            <person name="Conseiller E."/>
            <person name="Debuchy R."/>
            <person name="Malagnac F."/>
            <person name="Goarin A."/>
            <person name="Silar P."/>
            <person name="Lacoste S."/>
            <person name="Sallet E."/>
            <person name="Bensimon A."/>
            <person name="Giraud T."/>
            <person name="Brygoo Y."/>
        </authorList>
    </citation>
    <scope>NUCLEOTIDE SEQUENCE [LARGE SCALE GENOMIC DNA]</scope>
    <source>
        <strain evidence="8">FM 013</strain>
    </source>
</reference>
<proteinExistence type="predicted"/>
<sequence length="436" mass="47390">MPTSFYFISCLLLYNQHGGMMRVESNGQGKLRAACDRCHELKNRCTRTGGSESRCDRCQRLDIDCVYNTSAQMGRPRVFRPAHKSTSAGAGDSHVRHIAKRRAVRSGQQPTANTNLTPVEHVDHVDPTSSETPENPEPILGLLDPSLLPQGTCARNEPTLGDWQVAQTKPWSAIPSESMDWYLHSYSSDFTNPSNDNATVGHVQSYNAVDPLHGYTGGVSDQPDSAMGMSEKAIPVKIGMDELLRLQCHLNHLLTGASESATPHQPALDEVMVACKDLLELLPGRQSDCSGSSTPARPQANSCHAALDPLRINYIAVLQVATSYAYALQLLDLAVDNLKPQAGNLALVSLGIFNLESQPAMSTSVRAYMVFNMVHQLRDAISLLTPEHRGKPSPHVSSTGVLQVATTANSIQAAVYMVHEMETSLLEKLSQVMNGP</sequence>
<feature type="compositionally biased region" description="Polar residues" evidence="5">
    <location>
        <begin position="106"/>
        <end position="117"/>
    </location>
</feature>
<dbReference type="PROSITE" id="PS00463">
    <property type="entry name" value="ZN2_CY6_FUNGAL_1"/>
    <property type="match status" value="1"/>
</dbReference>
<dbReference type="GO" id="GO:0008270">
    <property type="term" value="F:zinc ion binding"/>
    <property type="evidence" value="ECO:0007669"/>
    <property type="project" value="InterPro"/>
</dbReference>
<protein>
    <submittedName>
        <fullName evidence="7">Fungal transcriptional regulatory protein, N-terminal</fullName>
    </submittedName>
</protein>
<dbReference type="PROSITE" id="PS50048">
    <property type="entry name" value="ZN2_CY6_FUNGAL_2"/>
    <property type="match status" value="1"/>
</dbReference>
<accession>A0A0G4PXH7</accession>
<evidence type="ECO:0000313" key="8">
    <source>
        <dbReference type="Proteomes" id="UP000053732"/>
    </source>
</evidence>
<evidence type="ECO:0000256" key="1">
    <source>
        <dbReference type="ARBA" id="ARBA00023015"/>
    </source>
</evidence>
<name>A0A0G4PXH7_PENC3</name>
<organism evidence="7 8">
    <name type="scientific">Penicillium camemberti (strain FM 013)</name>
    <dbReference type="NCBI Taxonomy" id="1429867"/>
    <lineage>
        <taxon>Eukaryota</taxon>
        <taxon>Fungi</taxon>
        <taxon>Dikarya</taxon>
        <taxon>Ascomycota</taxon>
        <taxon>Pezizomycotina</taxon>
        <taxon>Eurotiomycetes</taxon>
        <taxon>Eurotiomycetidae</taxon>
        <taxon>Eurotiales</taxon>
        <taxon>Aspergillaceae</taxon>
        <taxon>Penicillium</taxon>
    </lineage>
</organism>
<dbReference type="EMBL" id="HG793195">
    <property type="protein sequence ID" value="CRL30866.1"/>
    <property type="molecule type" value="Genomic_DNA"/>
</dbReference>
<dbReference type="InterPro" id="IPR001138">
    <property type="entry name" value="Zn2Cys6_DnaBD"/>
</dbReference>
<feature type="domain" description="Zn(2)-C6 fungal-type" evidence="6">
    <location>
        <begin position="34"/>
        <end position="67"/>
    </location>
</feature>
<evidence type="ECO:0000256" key="2">
    <source>
        <dbReference type="ARBA" id="ARBA00023125"/>
    </source>
</evidence>
<keyword evidence="3" id="KW-0804">Transcription</keyword>
<dbReference type="Gene3D" id="4.10.240.10">
    <property type="entry name" value="Zn(2)-C6 fungal-type DNA-binding domain"/>
    <property type="match status" value="1"/>
</dbReference>
<keyword evidence="1" id="KW-0805">Transcription regulation</keyword>
<evidence type="ECO:0000256" key="4">
    <source>
        <dbReference type="ARBA" id="ARBA00023242"/>
    </source>
</evidence>
<dbReference type="Pfam" id="PF00172">
    <property type="entry name" value="Zn_clus"/>
    <property type="match status" value="1"/>
</dbReference>
<dbReference type="SUPFAM" id="SSF57701">
    <property type="entry name" value="Zn2/Cys6 DNA-binding domain"/>
    <property type="match status" value="1"/>
</dbReference>
<dbReference type="STRING" id="1429867.A0A0G4PXH7"/>
<evidence type="ECO:0000256" key="3">
    <source>
        <dbReference type="ARBA" id="ARBA00023163"/>
    </source>
</evidence>